<accession>A0ACB8QIE1</accession>
<dbReference type="EMBL" id="MU273581">
    <property type="protein sequence ID" value="KAI0031417.1"/>
    <property type="molecule type" value="Genomic_DNA"/>
</dbReference>
<reference evidence="1" key="2">
    <citation type="journal article" date="2022" name="New Phytol.">
        <title>Evolutionary transition to the ectomycorrhizal habit in the genomes of a hyperdiverse lineage of mushroom-forming fungi.</title>
        <authorList>
            <person name="Looney B."/>
            <person name="Miyauchi S."/>
            <person name="Morin E."/>
            <person name="Drula E."/>
            <person name="Courty P.E."/>
            <person name="Kohler A."/>
            <person name="Kuo A."/>
            <person name="LaButti K."/>
            <person name="Pangilinan J."/>
            <person name="Lipzen A."/>
            <person name="Riley R."/>
            <person name="Andreopoulos W."/>
            <person name="He G."/>
            <person name="Johnson J."/>
            <person name="Nolan M."/>
            <person name="Tritt A."/>
            <person name="Barry K.W."/>
            <person name="Grigoriev I.V."/>
            <person name="Nagy L.G."/>
            <person name="Hibbett D."/>
            <person name="Henrissat B."/>
            <person name="Matheny P.B."/>
            <person name="Labbe J."/>
            <person name="Martin F.M."/>
        </authorList>
    </citation>
    <scope>NUCLEOTIDE SEQUENCE</scope>
    <source>
        <strain evidence="1">EC-137</strain>
    </source>
</reference>
<reference evidence="1" key="1">
    <citation type="submission" date="2021-02" db="EMBL/GenBank/DDBJ databases">
        <authorList>
            <consortium name="DOE Joint Genome Institute"/>
            <person name="Ahrendt S."/>
            <person name="Looney B.P."/>
            <person name="Miyauchi S."/>
            <person name="Morin E."/>
            <person name="Drula E."/>
            <person name="Courty P.E."/>
            <person name="Chicoki N."/>
            <person name="Fauchery L."/>
            <person name="Kohler A."/>
            <person name="Kuo A."/>
            <person name="Labutti K."/>
            <person name="Pangilinan J."/>
            <person name="Lipzen A."/>
            <person name="Riley R."/>
            <person name="Andreopoulos W."/>
            <person name="He G."/>
            <person name="Johnson J."/>
            <person name="Barry K.W."/>
            <person name="Grigoriev I.V."/>
            <person name="Nagy L."/>
            <person name="Hibbett D."/>
            <person name="Henrissat B."/>
            <person name="Matheny P.B."/>
            <person name="Labbe J."/>
            <person name="Martin F."/>
        </authorList>
    </citation>
    <scope>NUCLEOTIDE SEQUENCE</scope>
    <source>
        <strain evidence="1">EC-137</strain>
    </source>
</reference>
<evidence type="ECO:0000313" key="1">
    <source>
        <dbReference type="EMBL" id="KAI0031417.1"/>
    </source>
</evidence>
<name>A0ACB8QIE1_9AGAM</name>
<keyword evidence="2" id="KW-1185">Reference proteome</keyword>
<comment type="caution">
    <text evidence="1">The sequence shown here is derived from an EMBL/GenBank/DDBJ whole genome shotgun (WGS) entry which is preliminary data.</text>
</comment>
<sequence length="983" mass="106908">MAASAHTARRSRGEGANIQKKKKPQRKLDKGKARASVQDLGNVQAGPSHDDGPSASSGVWESEEWPWVSITDASPSKQAPVFTKDGRYELPAFTIYFFNIVGSSVKVYSAATGLVVSSLSSGTSGSHQDIITSAILSPHNAFQLITGSLDGCIKTWNFIDAVLLQTLNVEHPVHFIAAHQQFKDCLFVSTAKRQYARGKGKASLSDDGLILRISTKPTLETANRDIQNSSEIALVGKTRLPHGFSMSPSGAWLVAIAGHKAYVASTADLKAGFTKFVSPEALTCLAFHPFDEYFATGDDKGVVRLWYCLDKDLTTQTVVGVEKRAPTTTLHWHAHAVSALAFTSNGAYLLSGGEESVLVIWQIHTGKKEFVPRVGAPIMNISIPRSRPEEYLLGLTDASFVFVGAETLKITRSFSRIKFDSSQNPSDSTPLAVHSLSATVILPSSHPSSLQTYSLSKSKLIAELEIAPSNRVSRREEKVLEPSRVVCAIVSHSGEWMATVDTRAGDDSFRGEAYLKMWRWEEASSSWVLNTRVNRPHGLTKITSISFSPEPIGLLVTTGQDGSIKMWRLRSIQSKKKDSSESFWVLRSTVAFRDEIPNHASWSPDGSLLAVSLGPFVAFYDPSSSCLVRVLAIRETCPMVTSAHFLGAGGRYLAVVGKRDVVLWDLVVQRAQWLYRSEAPIYAAISHPHEERLAVLERGQPTTDPDIRATFVSIFDAYTIAPSKRVTVPFLLRAAVWYPPSQSHEPTSFSLLGITSKNCAVLFGDEAQLPTDTGVSTGALVDSSAGAQKASLFRDIFGVSAFTDNSTAPVATFYPVMSSSARRTTETILDVPAYLSPPVGSLYNVLLESFLQRRLPEDNLAAESASQPIKEIGIVDESMDVGQETQLSGRGFVDEEEIGSFVELFRQIAVESPLAYHHAASLRSTHASFGAAPPTSSRPKHRDKGKSIPQPTPQESYPSPESTPSLTAVPPTVGRKRRKSQAS</sequence>
<organism evidence="1 2">
    <name type="scientific">Vararia minispora EC-137</name>
    <dbReference type="NCBI Taxonomy" id="1314806"/>
    <lineage>
        <taxon>Eukaryota</taxon>
        <taxon>Fungi</taxon>
        <taxon>Dikarya</taxon>
        <taxon>Basidiomycota</taxon>
        <taxon>Agaricomycotina</taxon>
        <taxon>Agaricomycetes</taxon>
        <taxon>Russulales</taxon>
        <taxon>Lachnocladiaceae</taxon>
        <taxon>Vararia</taxon>
    </lineage>
</organism>
<gene>
    <name evidence="1" type="ORF">K488DRAFT_79070</name>
</gene>
<dbReference type="Proteomes" id="UP000814128">
    <property type="component" value="Unassembled WGS sequence"/>
</dbReference>
<evidence type="ECO:0000313" key="2">
    <source>
        <dbReference type="Proteomes" id="UP000814128"/>
    </source>
</evidence>
<protein>
    <submittedName>
        <fullName evidence="1">WD40-repeat-containing domain protein</fullName>
    </submittedName>
</protein>
<proteinExistence type="predicted"/>